<dbReference type="Proteomes" id="UP000318741">
    <property type="component" value="Chromosome"/>
</dbReference>
<dbReference type="GO" id="GO:0003899">
    <property type="term" value="F:DNA-directed RNA polymerase activity"/>
    <property type="evidence" value="ECO:0007669"/>
    <property type="project" value="UniProtKB-EC"/>
</dbReference>
<dbReference type="GO" id="GO:0003677">
    <property type="term" value="F:DNA binding"/>
    <property type="evidence" value="ECO:0007669"/>
    <property type="project" value="InterPro"/>
</dbReference>
<dbReference type="Pfam" id="PF03118">
    <property type="entry name" value="RNA_pol_A_CTD"/>
    <property type="match status" value="2"/>
</dbReference>
<keyword evidence="7" id="KW-1185">Reference proteome</keyword>
<proteinExistence type="predicted"/>
<dbReference type="Gene3D" id="1.10.150.20">
    <property type="entry name" value="5' to 3' exonuclease, C-terminal subdomain"/>
    <property type="match status" value="2"/>
</dbReference>
<dbReference type="PANTHER" id="PTHR45586">
    <property type="entry name" value="TPR REPEAT-CONTAINING PROTEIN PA4667"/>
    <property type="match status" value="1"/>
</dbReference>
<dbReference type="SMART" id="SM00028">
    <property type="entry name" value="TPR"/>
    <property type="match status" value="4"/>
</dbReference>
<evidence type="ECO:0000256" key="2">
    <source>
        <dbReference type="ARBA" id="ARBA00022803"/>
    </source>
</evidence>
<dbReference type="SUPFAM" id="SSF48452">
    <property type="entry name" value="TPR-like"/>
    <property type="match status" value="1"/>
</dbReference>
<dbReference type="Pfam" id="PF07719">
    <property type="entry name" value="TPR_2"/>
    <property type="match status" value="1"/>
</dbReference>
<feature type="domain" description="RNA polymerase alpha subunit C-terminal" evidence="5">
    <location>
        <begin position="473"/>
        <end position="533"/>
    </location>
</feature>
<evidence type="ECO:0000256" key="1">
    <source>
        <dbReference type="ARBA" id="ARBA00022737"/>
    </source>
</evidence>
<evidence type="ECO:0000256" key="3">
    <source>
        <dbReference type="PROSITE-ProRule" id="PRU00339"/>
    </source>
</evidence>
<evidence type="ECO:0000259" key="5">
    <source>
        <dbReference type="Pfam" id="PF03118"/>
    </source>
</evidence>
<reference evidence="6 7" key="1">
    <citation type="submission" date="2019-02" db="EMBL/GenBank/DDBJ databases">
        <title>Deep-cultivation of Planctomycetes and their phenomic and genomic characterization uncovers novel biology.</title>
        <authorList>
            <person name="Wiegand S."/>
            <person name="Jogler M."/>
            <person name="Boedeker C."/>
            <person name="Pinto D."/>
            <person name="Vollmers J."/>
            <person name="Rivas-Marin E."/>
            <person name="Kohn T."/>
            <person name="Peeters S.H."/>
            <person name="Heuer A."/>
            <person name="Rast P."/>
            <person name="Oberbeckmann S."/>
            <person name="Bunk B."/>
            <person name="Jeske O."/>
            <person name="Meyerdierks A."/>
            <person name="Storesund J.E."/>
            <person name="Kallscheuer N."/>
            <person name="Luecker S."/>
            <person name="Lage O.M."/>
            <person name="Pohl T."/>
            <person name="Merkel B.J."/>
            <person name="Hornburger P."/>
            <person name="Mueller R.-W."/>
            <person name="Bruemmer F."/>
            <person name="Labrenz M."/>
            <person name="Spormann A.M."/>
            <person name="Op den Camp H."/>
            <person name="Overmann J."/>
            <person name="Amann R."/>
            <person name="Jetten M.S.M."/>
            <person name="Mascher T."/>
            <person name="Medema M.H."/>
            <person name="Devos D.P."/>
            <person name="Kaster A.-K."/>
            <person name="Ovreas L."/>
            <person name="Rohde M."/>
            <person name="Galperin M.Y."/>
            <person name="Jogler C."/>
        </authorList>
    </citation>
    <scope>NUCLEOTIDE SEQUENCE [LARGE SCALE GENOMIC DNA]</scope>
    <source>
        <strain evidence="6 7">CA12</strain>
    </source>
</reference>
<keyword evidence="6" id="KW-0240">DNA-directed RNA polymerase</keyword>
<feature type="repeat" description="TPR" evidence="3">
    <location>
        <begin position="206"/>
        <end position="239"/>
    </location>
</feature>
<name>A0A517P5I3_9PLAN</name>
<feature type="repeat" description="TPR" evidence="3">
    <location>
        <begin position="274"/>
        <end position="307"/>
    </location>
</feature>
<keyword evidence="2 3" id="KW-0802">TPR repeat</keyword>
<keyword evidence="6" id="KW-0804">Transcription</keyword>
<organism evidence="6 7">
    <name type="scientific">Alienimonas californiensis</name>
    <dbReference type="NCBI Taxonomy" id="2527989"/>
    <lineage>
        <taxon>Bacteria</taxon>
        <taxon>Pseudomonadati</taxon>
        <taxon>Planctomycetota</taxon>
        <taxon>Planctomycetia</taxon>
        <taxon>Planctomycetales</taxon>
        <taxon>Planctomycetaceae</taxon>
        <taxon>Alienimonas</taxon>
    </lineage>
</organism>
<evidence type="ECO:0000256" key="4">
    <source>
        <dbReference type="SAM" id="MobiDB-lite"/>
    </source>
</evidence>
<dbReference type="GO" id="GO:0000428">
    <property type="term" value="C:DNA-directed RNA polymerase complex"/>
    <property type="evidence" value="ECO:0007669"/>
    <property type="project" value="UniProtKB-KW"/>
</dbReference>
<feature type="domain" description="RNA polymerase alpha subunit C-terminal" evidence="5">
    <location>
        <begin position="334"/>
        <end position="395"/>
    </location>
</feature>
<accession>A0A517P5I3</accession>
<gene>
    <name evidence="6" type="primary">rpoA_1</name>
    <name evidence="6" type="ORF">CA12_07140</name>
</gene>
<feature type="region of interest" description="Disordered" evidence="4">
    <location>
        <begin position="1"/>
        <end position="53"/>
    </location>
</feature>
<dbReference type="InterPro" id="IPR013105">
    <property type="entry name" value="TPR_2"/>
</dbReference>
<dbReference type="PROSITE" id="PS50005">
    <property type="entry name" value="TPR"/>
    <property type="match status" value="2"/>
</dbReference>
<dbReference type="SUPFAM" id="SSF47789">
    <property type="entry name" value="C-terminal domain of RNA polymerase alpha subunit"/>
    <property type="match status" value="2"/>
</dbReference>
<protein>
    <submittedName>
        <fullName evidence="6">DNA-directed RNA polymerase subunit alpha</fullName>
        <ecNumber evidence="6">2.7.7.6</ecNumber>
    </submittedName>
</protein>
<dbReference type="PANTHER" id="PTHR45586:SF1">
    <property type="entry name" value="LIPOPOLYSACCHARIDE ASSEMBLY PROTEIN B"/>
    <property type="match status" value="1"/>
</dbReference>
<dbReference type="Pfam" id="PF13432">
    <property type="entry name" value="TPR_16"/>
    <property type="match status" value="1"/>
</dbReference>
<feature type="region of interest" description="Disordered" evidence="4">
    <location>
        <begin position="428"/>
        <end position="468"/>
    </location>
</feature>
<dbReference type="InterPro" id="IPR011990">
    <property type="entry name" value="TPR-like_helical_dom_sf"/>
</dbReference>
<keyword evidence="6" id="KW-0808">Transferase</keyword>
<evidence type="ECO:0000313" key="7">
    <source>
        <dbReference type="Proteomes" id="UP000318741"/>
    </source>
</evidence>
<dbReference type="RefSeq" id="WP_165700528.1">
    <property type="nucleotide sequence ID" value="NZ_CP036265.1"/>
</dbReference>
<dbReference type="InterPro" id="IPR019734">
    <property type="entry name" value="TPR_rpt"/>
</dbReference>
<sequence length="542" mass="58408">MSAGSHLADLQPARTPDGVTTGEYTAAGMTAPPAHMGGRRGAPAFLPGGGTSAEQADQVDVAGVLRGDGPFGAEQVKLLEKAVAGTQPAEVRQHLQELENEIGEDGNNRQNAAAGVTHYLLGEHEQAAERLNEVDGDPLADYYLAQALMSLKDWDGAIDALQTAASNGYDEVQCALEKAGVVRQSGDPERADELLTSVSRKAATRAEYSYQKGCVMADRGDTLGAIEYFERAVDMDPRHSKAMFRLAGLMDLLGEDKEAIRLYEQSLSKPPLFLGALMNLGLLYEDAENYPAAAYCFRRVLQVYPNHERALLFLKDVAAATSMYYDEEAMRRQRELEQQMRIPITDFELTARSRNGLERAGIATLGDLCRTSEAELLAAKNFGDTSLNEIKEILEGRGLRIGQLVEQDAAESAGYGYSPGYGGAPSGYGASAGMARPPQPGQPSPLASVNPTGGGSPGQPKLSPFVSDDISPAERAKLERPVSDLNLSVRARKCLTRLGIVTLGELVSRTPDDLMSVRNFGVTSLNEIRQKLADFELKLRND</sequence>
<keyword evidence="6" id="KW-0548">Nucleotidyltransferase</keyword>
<dbReference type="EC" id="2.7.7.6" evidence="6"/>
<dbReference type="Gene3D" id="1.25.40.10">
    <property type="entry name" value="Tetratricopeptide repeat domain"/>
    <property type="match status" value="1"/>
</dbReference>
<dbReference type="InterPro" id="IPR051012">
    <property type="entry name" value="CellSynth/LPSAsmb/PSIAsmb"/>
</dbReference>
<evidence type="ECO:0000313" key="6">
    <source>
        <dbReference type="EMBL" id="QDT14638.1"/>
    </source>
</evidence>
<dbReference type="GO" id="GO:0006351">
    <property type="term" value="P:DNA-templated transcription"/>
    <property type="evidence" value="ECO:0007669"/>
    <property type="project" value="InterPro"/>
</dbReference>
<dbReference type="InterPro" id="IPR011260">
    <property type="entry name" value="RNAP_asu_C"/>
</dbReference>
<keyword evidence="1" id="KW-0677">Repeat</keyword>
<dbReference type="Pfam" id="PF14559">
    <property type="entry name" value="TPR_19"/>
    <property type="match status" value="1"/>
</dbReference>
<dbReference type="KEGG" id="acaf:CA12_07140"/>
<dbReference type="EMBL" id="CP036265">
    <property type="protein sequence ID" value="QDT14638.1"/>
    <property type="molecule type" value="Genomic_DNA"/>
</dbReference>
<dbReference type="AlphaFoldDB" id="A0A517P5I3"/>